<organism evidence="1 2">
    <name type="scientific">Polychaeton citri CBS 116435</name>
    <dbReference type="NCBI Taxonomy" id="1314669"/>
    <lineage>
        <taxon>Eukaryota</taxon>
        <taxon>Fungi</taxon>
        <taxon>Dikarya</taxon>
        <taxon>Ascomycota</taxon>
        <taxon>Pezizomycotina</taxon>
        <taxon>Dothideomycetes</taxon>
        <taxon>Dothideomycetidae</taxon>
        <taxon>Capnodiales</taxon>
        <taxon>Capnodiaceae</taxon>
        <taxon>Polychaeton</taxon>
    </lineage>
</organism>
<reference evidence="1" key="1">
    <citation type="journal article" date="2020" name="Stud. Mycol.">
        <title>101 Dothideomycetes genomes: a test case for predicting lifestyles and emergence of pathogens.</title>
        <authorList>
            <person name="Haridas S."/>
            <person name="Albert R."/>
            <person name="Binder M."/>
            <person name="Bloem J."/>
            <person name="Labutti K."/>
            <person name="Salamov A."/>
            <person name="Andreopoulos B."/>
            <person name="Baker S."/>
            <person name="Barry K."/>
            <person name="Bills G."/>
            <person name="Bluhm B."/>
            <person name="Cannon C."/>
            <person name="Castanera R."/>
            <person name="Culley D."/>
            <person name="Daum C."/>
            <person name="Ezra D."/>
            <person name="Gonzalez J."/>
            <person name="Henrissat B."/>
            <person name="Kuo A."/>
            <person name="Liang C."/>
            <person name="Lipzen A."/>
            <person name="Lutzoni F."/>
            <person name="Magnuson J."/>
            <person name="Mondo S."/>
            <person name="Nolan M."/>
            <person name="Ohm R."/>
            <person name="Pangilinan J."/>
            <person name="Park H.-J."/>
            <person name="Ramirez L."/>
            <person name="Alfaro M."/>
            <person name="Sun H."/>
            <person name="Tritt A."/>
            <person name="Yoshinaga Y."/>
            <person name="Zwiers L.-H."/>
            <person name="Turgeon B."/>
            <person name="Goodwin S."/>
            <person name="Spatafora J."/>
            <person name="Crous P."/>
            <person name="Grigoriev I."/>
        </authorList>
    </citation>
    <scope>NUCLEOTIDE SEQUENCE</scope>
    <source>
        <strain evidence="1">CBS 116435</strain>
    </source>
</reference>
<dbReference type="EMBL" id="MU003786">
    <property type="protein sequence ID" value="KAF2721963.1"/>
    <property type="molecule type" value="Genomic_DNA"/>
</dbReference>
<dbReference type="AlphaFoldDB" id="A0A9P4UQM5"/>
<evidence type="ECO:0008006" key="3">
    <source>
        <dbReference type="Google" id="ProtNLM"/>
    </source>
</evidence>
<comment type="caution">
    <text evidence="1">The sequence shown here is derived from an EMBL/GenBank/DDBJ whole genome shotgun (WGS) entry which is preliminary data.</text>
</comment>
<protein>
    <recommendedName>
        <fullName evidence="3">F-box domain-containing protein</fullName>
    </recommendedName>
</protein>
<gene>
    <name evidence="1" type="ORF">K431DRAFT_284407</name>
</gene>
<evidence type="ECO:0000313" key="2">
    <source>
        <dbReference type="Proteomes" id="UP000799441"/>
    </source>
</evidence>
<dbReference type="Proteomes" id="UP000799441">
    <property type="component" value="Unassembled WGS sequence"/>
</dbReference>
<keyword evidence="2" id="KW-1185">Reference proteome</keyword>
<sequence>MELDSTMSPDDTIMVDVVAPDNTAMSFNDRFPAEIREQIFLMSVLSLPSPTMPSPSSPNFLFTLPQEPAFTRVSRSWRAESLPLYYKHHHYSVLAPLRLSGYGELYNPKAEAERSHMLPSAEALSKVKKLRVEFLVDRFARGGDVRFRIDIDQIDGFSRRERRSQSSSVKSRAGWMVRNAGVDARNTYDPGEWREKAGMLVRYLETVLDEEFGTWQGIEGKWGEEGRGGKGNIMTRDILSRFLCVDLREQSDGAGHPLWIW</sequence>
<name>A0A9P4UQM5_9PEZI</name>
<proteinExistence type="predicted"/>
<evidence type="ECO:0000313" key="1">
    <source>
        <dbReference type="EMBL" id="KAF2721963.1"/>
    </source>
</evidence>
<accession>A0A9P4UQM5</accession>